<accession>A0A6N2KI63</accession>
<gene>
    <name evidence="1" type="ORF">SVIM_LOCUS82781</name>
</gene>
<proteinExistence type="predicted"/>
<evidence type="ECO:0000313" key="1">
    <source>
        <dbReference type="EMBL" id="VFU27479.1"/>
    </source>
</evidence>
<name>A0A6N2KI63_SALVM</name>
<protein>
    <submittedName>
        <fullName evidence="1">Uncharacterized protein</fullName>
    </submittedName>
</protein>
<organism evidence="1">
    <name type="scientific">Salix viminalis</name>
    <name type="common">Common osier</name>
    <name type="synonym">Basket willow</name>
    <dbReference type="NCBI Taxonomy" id="40686"/>
    <lineage>
        <taxon>Eukaryota</taxon>
        <taxon>Viridiplantae</taxon>
        <taxon>Streptophyta</taxon>
        <taxon>Embryophyta</taxon>
        <taxon>Tracheophyta</taxon>
        <taxon>Spermatophyta</taxon>
        <taxon>Magnoliopsida</taxon>
        <taxon>eudicotyledons</taxon>
        <taxon>Gunneridae</taxon>
        <taxon>Pentapetalae</taxon>
        <taxon>rosids</taxon>
        <taxon>fabids</taxon>
        <taxon>Malpighiales</taxon>
        <taxon>Salicaceae</taxon>
        <taxon>Saliceae</taxon>
        <taxon>Salix</taxon>
    </lineage>
</organism>
<dbReference type="AlphaFoldDB" id="A0A6N2KI63"/>
<dbReference type="EMBL" id="CAADRP010000369">
    <property type="protein sequence ID" value="VFU27479.1"/>
    <property type="molecule type" value="Genomic_DNA"/>
</dbReference>
<reference evidence="1" key="1">
    <citation type="submission" date="2019-03" db="EMBL/GenBank/DDBJ databases">
        <authorList>
            <person name="Mank J."/>
            <person name="Almeida P."/>
        </authorList>
    </citation>
    <scope>NUCLEOTIDE SEQUENCE</scope>
    <source>
        <strain evidence="1">78183</strain>
    </source>
</reference>
<sequence>MAMAPVFYSESESFKRLKNHLQVLSIYISKDSSKAEENAEKQLKENGFCDKGNAELSK</sequence>